<reference evidence="1" key="1">
    <citation type="submission" date="2022-08" db="EMBL/GenBank/DDBJ databases">
        <authorList>
            <person name="Giroux E."/>
            <person name="Giroux E."/>
        </authorList>
    </citation>
    <scope>NUCLEOTIDE SEQUENCE</scope>
    <source>
        <strain evidence="1">H1091258</strain>
    </source>
</reference>
<dbReference type="SUPFAM" id="SSF52047">
    <property type="entry name" value="RNI-like"/>
    <property type="match status" value="1"/>
</dbReference>
<evidence type="ECO:0000313" key="1">
    <source>
        <dbReference type="EMBL" id="CAI0641917.1"/>
    </source>
</evidence>
<organism evidence="1 2">
    <name type="scientific">Colletotrichum noveboracense</name>
    <dbReference type="NCBI Taxonomy" id="2664923"/>
    <lineage>
        <taxon>Eukaryota</taxon>
        <taxon>Fungi</taxon>
        <taxon>Dikarya</taxon>
        <taxon>Ascomycota</taxon>
        <taxon>Pezizomycotina</taxon>
        <taxon>Sordariomycetes</taxon>
        <taxon>Hypocreomycetidae</taxon>
        <taxon>Glomerellales</taxon>
        <taxon>Glomerellaceae</taxon>
        <taxon>Colletotrichum</taxon>
        <taxon>Colletotrichum gloeosporioides species complex</taxon>
    </lineage>
</organism>
<comment type="caution">
    <text evidence="1">The sequence shown here is derived from an EMBL/GenBank/DDBJ whole genome shotgun (WGS) entry which is preliminary data.</text>
</comment>
<proteinExistence type="predicted"/>
<keyword evidence="2" id="KW-1185">Reference proteome</keyword>
<sequence length="348" mass="39079">MVNLTDLPEELIVEICRQICFGRATWKRLIDRRGLLSQVGQRKEKNAVANLAATCKLLHRVATPELRRHILVTDYAGPSSALQLAKLLDCVAADPVAFAPSVKLAVLEFDWNYGRQFEEVGDVGRLRLATKRARQAGQIVMSDVDYRASQHDPCYFHIDKLAVAFLSQLKHLKELKLESDGYVLVDMALYIQTYYQSFLPSLESLTLSGRQGMFEARGSCIAASIAHFGERLKAVEICRIPIDNVSGSTFKNLTSVKLMDASIQLESLRPLLSECRLEEFVFCRALNHGFSASDVIDALTPSADTLRSLFLTLGDYWAQPEFPSSCIGQQHPFSMDHFKTLENFRIDD</sequence>
<evidence type="ECO:0000313" key="2">
    <source>
        <dbReference type="Proteomes" id="UP001152533"/>
    </source>
</evidence>
<dbReference type="AlphaFoldDB" id="A0A9W4RJA2"/>
<dbReference type="Proteomes" id="UP001152533">
    <property type="component" value="Unassembled WGS sequence"/>
</dbReference>
<protein>
    <recommendedName>
        <fullName evidence="3">F-box domain-containing protein</fullName>
    </recommendedName>
</protein>
<accession>A0A9W4RJA2</accession>
<evidence type="ECO:0008006" key="3">
    <source>
        <dbReference type="Google" id="ProtNLM"/>
    </source>
</evidence>
<name>A0A9W4RJA2_9PEZI</name>
<gene>
    <name evidence="1" type="ORF">CGXH109_LOCUS9145</name>
</gene>
<dbReference type="EMBL" id="CAMGZC010000033">
    <property type="protein sequence ID" value="CAI0641917.1"/>
    <property type="molecule type" value="Genomic_DNA"/>
</dbReference>